<dbReference type="Gene3D" id="3.30.70.270">
    <property type="match status" value="1"/>
</dbReference>
<keyword evidence="3" id="KW-1185">Reference proteome</keyword>
<dbReference type="CDD" id="cd01647">
    <property type="entry name" value="RT_LTR"/>
    <property type="match status" value="1"/>
</dbReference>
<comment type="caution">
    <text evidence="2">The sequence shown here is derived from an EMBL/GenBank/DDBJ whole genome shotgun (WGS) entry which is preliminary data.</text>
</comment>
<sequence>MDKSTSSNLALSTNPREDLSNPLYQEVVALRQQFQRFSCWRSRNHPRTRSNFLRNISRYLERERLCGAVQAFQRFLNEILGDLPFCYAYLNDILIASESKEEHKTHVHAVFRKLNGYGLTVNVSKYVFGVPKILFLGHLVTKDGSKPLPDKIDPIFDYPQTKTKNWGDSLDFKIFSSFSTTWGSQLNSFK</sequence>
<gene>
    <name evidence="2" type="primary">RF55_14628</name>
    <name evidence="2" type="ORF">TNCT_134621</name>
</gene>
<dbReference type="Proteomes" id="UP000887116">
    <property type="component" value="Unassembled WGS sequence"/>
</dbReference>
<reference evidence="2" key="1">
    <citation type="submission" date="2020-07" db="EMBL/GenBank/DDBJ databases">
        <title>Multicomponent nature underlies the extraordinary mechanical properties of spider dragline silk.</title>
        <authorList>
            <person name="Kono N."/>
            <person name="Nakamura H."/>
            <person name="Mori M."/>
            <person name="Yoshida Y."/>
            <person name="Ohtoshi R."/>
            <person name="Malay A.D."/>
            <person name="Moran D.A.P."/>
            <person name="Tomita M."/>
            <person name="Numata K."/>
            <person name="Arakawa K."/>
        </authorList>
    </citation>
    <scope>NUCLEOTIDE SEQUENCE</scope>
</reference>
<accession>A0A8X6KGA3</accession>
<dbReference type="InterPro" id="IPR000477">
    <property type="entry name" value="RT_dom"/>
</dbReference>
<dbReference type="InterPro" id="IPR050951">
    <property type="entry name" value="Retrovirus_Pol_polyprotein"/>
</dbReference>
<protein>
    <submittedName>
        <fullName evidence="2">Gag-pol polyprotein</fullName>
    </submittedName>
</protein>
<dbReference type="InterPro" id="IPR043128">
    <property type="entry name" value="Rev_trsase/Diguanyl_cyclase"/>
</dbReference>
<dbReference type="EMBL" id="BMAO01001374">
    <property type="protein sequence ID" value="GFQ72891.1"/>
    <property type="molecule type" value="Genomic_DNA"/>
</dbReference>
<dbReference type="PANTHER" id="PTHR37984">
    <property type="entry name" value="PROTEIN CBG26694"/>
    <property type="match status" value="1"/>
</dbReference>
<proteinExistence type="predicted"/>
<evidence type="ECO:0000313" key="3">
    <source>
        <dbReference type="Proteomes" id="UP000887116"/>
    </source>
</evidence>
<dbReference type="SUPFAM" id="SSF56672">
    <property type="entry name" value="DNA/RNA polymerases"/>
    <property type="match status" value="1"/>
</dbReference>
<dbReference type="GO" id="GO:0071897">
    <property type="term" value="P:DNA biosynthetic process"/>
    <property type="evidence" value="ECO:0007669"/>
    <property type="project" value="UniProtKB-ARBA"/>
</dbReference>
<evidence type="ECO:0000259" key="1">
    <source>
        <dbReference type="Pfam" id="PF00078"/>
    </source>
</evidence>
<dbReference type="Pfam" id="PF00078">
    <property type="entry name" value="RVT_1"/>
    <property type="match status" value="1"/>
</dbReference>
<dbReference type="FunFam" id="3.30.70.270:FF:000003">
    <property type="entry name" value="Transposon Ty3-G Gag-Pol polyprotein"/>
    <property type="match status" value="1"/>
</dbReference>
<evidence type="ECO:0000313" key="2">
    <source>
        <dbReference type="EMBL" id="GFQ72891.1"/>
    </source>
</evidence>
<feature type="domain" description="Reverse transcriptase" evidence="1">
    <location>
        <begin position="70"/>
        <end position="138"/>
    </location>
</feature>
<dbReference type="AlphaFoldDB" id="A0A8X6KGA3"/>
<organism evidence="2 3">
    <name type="scientific">Trichonephila clavata</name>
    <name type="common">Joro spider</name>
    <name type="synonym">Nephila clavata</name>
    <dbReference type="NCBI Taxonomy" id="2740835"/>
    <lineage>
        <taxon>Eukaryota</taxon>
        <taxon>Metazoa</taxon>
        <taxon>Ecdysozoa</taxon>
        <taxon>Arthropoda</taxon>
        <taxon>Chelicerata</taxon>
        <taxon>Arachnida</taxon>
        <taxon>Araneae</taxon>
        <taxon>Araneomorphae</taxon>
        <taxon>Entelegynae</taxon>
        <taxon>Araneoidea</taxon>
        <taxon>Nephilidae</taxon>
        <taxon>Trichonephila</taxon>
    </lineage>
</organism>
<dbReference type="InterPro" id="IPR043502">
    <property type="entry name" value="DNA/RNA_pol_sf"/>
</dbReference>
<name>A0A8X6KGA3_TRICU</name>
<dbReference type="OrthoDB" id="1430630at2759"/>
<dbReference type="PANTHER" id="PTHR37984:SF5">
    <property type="entry name" value="PROTEIN NYNRIN-LIKE"/>
    <property type="match status" value="1"/>
</dbReference>